<dbReference type="PANTHER" id="PTHR48125">
    <property type="entry name" value="LP07818P1"/>
    <property type="match status" value="1"/>
</dbReference>
<feature type="compositionally biased region" description="Low complexity" evidence="2">
    <location>
        <begin position="1401"/>
        <end position="1421"/>
    </location>
</feature>
<feature type="compositionally biased region" description="Polar residues" evidence="2">
    <location>
        <begin position="1337"/>
        <end position="1367"/>
    </location>
</feature>
<reference evidence="5" key="1">
    <citation type="submission" date="2016-05" db="UniProtKB">
        <authorList>
            <consortium name="WormBaseParasite"/>
        </authorList>
    </citation>
    <scope>IDENTIFICATION</scope>
</reference>
<feature type="compositionally biased region" description="Polar residues" evidence="2">
    <location>
        <begin position="905"/>
        <end position="935"/>
    </location>
</feature>
<keyword evidence="4" id="KW-1185">Reference proteome</keyword>
<feature type="region of interest" description="Disordered" evidence="2">
    <location>
        <begin position="766"/>
        <end position="815"/>
    </location>
</feature>
<feature type="compositionally biased region" description="Low complexity" evidence="2">
    <location>
        <begin position="774"/>
        <end position="792"/>
    </location>
</feature>
<organism evidence="4 5">
    <name type="scientific">Ascaris lumbricoides</name>
    <name type="common">Giant roundworm</name>
    <dbReference type="NCBI Taxonomy" id="6252"/>
    <lineage>
        <taxon>Eukaryota</taxon>
        <taxon>Metazoa</taxon>
        <taxon>Ecdysozoa</taxon>
        <taxon>Nematoda</taxon>
        <taxon>Chromadorea</taxon>
        <taxon>Rhabditida</taxon>
        <taxon>Spirurina</taxon>
        <taxon>Ascaridomorpha</taxon>
        <taxon>Ascaridoidea</taxon>
        <taxon>Ascarididae</taxon>
        <taxon>Ascaris</taxon>
    </lineage>
</organism>
<proteinExistence type="predicted"/>
<feature type="compositionally biased region" description="Basic residues" evidence="2">
    <location>
        <begin position="2227"/>
        <end position="2239"/>
    </location>
</feature>
<dbReference type="PANTHER" id="PTHR48125:SF12">
    <property type="entry name" value="AT HOOK TRANSCRIPTION FACTOR FAMILY-RELATED"/>
    <property type="match status" value="1"/>
</dbReference>
<feature type="transmembrane region" description="Helical" evidence="3">
    <location>
        <begin position="1531"/>
        <end position="1550"/>
    </location>
</feature>
<feature type="coiled-coil region" evidence="1">
    <location>
        <begin position="1635"/>
        <end position="1791"/>
    </location>
</feature>
<feature type="compositionally biased region" description="Polar residues" evidence="2">
    <location>
        <begin position="2175"/>
        <end position="2190"/>
    </location>
</feature>
<feature type="compositionally biased region" description="Pro residues" evidence="2">
    <location>
        <begin position="258"/>
        <end position="277"/>
    </location>
</feature>
<feature type="compositionally biased region" description="Low complexity" evidence="2">
    <location>
        <begin position="367"/>
        <end position="417"/>
    </location>
</feature>
<feature type="compositionally biased region" description="Pro residues" evidence="2">
    <location>
        <begin position="349"/>
        <end position="366"/>
    </location>
</feature>
<name>A0A0M3I016_ASCLU</name>
<feature type="compositionally biased region" description="Polar residues" evidence="2">
    <location>
        <begin position="1148"/>
        <end position="1159"/>
    </location>
</feature>
<feature type="coiled-coil region" evidence="1">
    <location>
        <begin position="2005"/>
        <end position="2118"/>
    </location>
</feature>
<feature type="region of interest" description="Disordered" evidence="2">
    <location>
        <begin position="172"/>
        <end position="439"/>
    </location>
</feature>
<feature type="transmembrane region" description="Helical" evidence="3">
    <location>
        <begin position="1479"/>
        <end position="1500"/>
    </location>
</feature>
<feature type="compositionally biased region" description="Low complexity" evidence="2">
    <location>
        <begin position="335"/>
        <end position="348"/>
    </location>
</feature>
<feature type="compositionally biased region" description="Basic and acidic residues" evidence="2">
    <location>
        <begin position="1295"/>
        <end position="1304"/>
    </location>
</feature>
<feature type="region of interest" description="Disordered" evidence="2">
    <location>
        <begin position="1330"/>
        <end position="1370"/>
    </location>
</feature>
<evidence type="ECO:0000313" key="5">
    <source>
        <dbReference type="WBParaSite" id="ALUE_0000938801-mRNA-1"/>
    </source>
</evidence>
<sequence>MVILFWHVLSLVYSVVPLAKKTKLCGDEACTEKLFDGKFHRSMKANDERFLAPNVDDLVNIYAIKFSDRTDLMEGALLREPERRGSFFSSHITLDGYVNFLKSAVESNKTLFMISTDPHDHPAKKLVGLKSAYPELVKDYEVNSKRLVNEGVIPQAVPLNLAALDPKVVEALSDGHSHSGHGHSHGGTGYEHVHSHNPPPVATQPPPTKQLLPGDESLKAPVAEMNSGHASASWPSQQSPPTEQRSSPTHQQSAPTQQQPPPIQKQPPPAQQQPPPAQQQSSPVQQQPPPVQQQRPPVQEQPPPVQKQPPPAQQQPPPAQQQPPPVQQQPPPAQQQPSPVQQQPSPAQQQPPPAQQQPSPVQPQSPPTKQQPSPDLQQSSPTQQQSSSTPEQPSSSSQQSPSAETAAGEGGPPVAAANSATVSTNEHVNEHGFAQQNVLLDEESELDRFMREDMEKAVAAGVDMTPQGSNDSMRQAATGSTQQSLPMGAEAMGDSVNSQPNLSASQLRQQQNVLILNAGDGIEQHSPQPQIVRTVAVPVSGVPVNTQQPASSITSQQAVVRPASVPVSEIPIADPSVVMHKSPSPSAFVEQKNTGAFNTRKVQNEGLPDSSQSPVGVGAGVPVGSGVNVNVATTNPTVDGANTVSVHSSDPPSIFNVVDMQNRDFVADSQSPVEIGVEDEGLPDSSQSPVGVGAGVPVGSGVNVNVATANPTVDGANIVSVHSSDPPSILNVVDMQNRDFVADSQSPVEIGVEVPVGSSMTMNVADSNTIPDNTNTVPVASSSPSPSSNANNLQNGGSTADKQLPSEGGAQIPIGSGMTVDAAAINPSVSKTTIISTAPTINPPIHASGGLSEPQTMPAGDQFRADNVISRDGGGNTHLGSEFAEALPAQLSGSNQGQMFAGNSPLGSSQFPINAGSNEDTRIRQSSAQQSVNTQPPQPASDRDFSTHITNAPSEQFPAIQSPVVPSVSSIPANDVHAGTVPVESPSAKFMPTNTNLNEQEPGVILDTQAPLNIPVKSADGGGLNEALIQAQVPPTLQAHSLLAARASGGIPHEPVTSHVEVPTTTELPSTLPIDAASAHGSAPFTAVTPPTPINVVEIPLPPTATEQFPSTISPSDGISDGLNDRMSQPINSPVPSPPSEGQMRSDIFQNPSSATANPNAEGLDSLIKNEESANDTMQHLMDHIRMPISNETNASEVANNLTAQLNESVRIAFFVFNVSLFNNVDSFVRKTKKTKPEWESGDNVRAISGEQMMNSGSGGEVTNTTSRDENVLQMATKTDVKVSESETTVGLQDSIKETTRRSTNDLRTEIIEEDGLGYCIKGDCDKVYTEQPAPEQPQSVATPETSQSQSTAQSVPPLPSGQQRPTETLHEQLQPDHLPEAQIFQQSIDQHQLKPVEPSQVAANHQGAGQQQPAAAADSATFGNQPSQANAIDAQKEALVGAQQPVREESSGVGKWLSKVISLFRYALPPPLAGIDDAGVVVTLMVPICLVIHVLRTLFLSDNSEQDAFDRRALHDALTAVRERDEQIKVFEGVVVTLMVPICLVIHVLRTLFLFDNSEQDAFDRRALHDALTAIRERDEQIKILHMEAEKVHGMANRGKDEKIEQLELDLIVILHMEAEKVHGMANRGKDEKIEQLELDLGQGKLEIQQLRNKCGHLEETNERLRKEADEARKLAESERCKVNALCDEKKQLERSTQMLSDQIAEMQSTMENAREKNEKLEDELADKNALIARLETEARSRAVEVKKLSAQLQTSMEEGAMLRERVDALQNETVQLSEMIDELSKAKEVNTAVDSTAHVDDHGAHESGGQWFYRCTSMEEGAMLRERVDALQNETVQLSEMIDELSKAKEVNTAVDSTAHVDDHGAHESGGSAGWSDIGDFDIETSPSEEKKQSSTGNQSRKEKEGSPSKTNPADIMEVARLRAQLKRLEADLDQAKLALQKEENLREHLTRKVELAELEASERKKEAEAKEAERVDTHNQCKKMLIMVEERDARIRHSEEVTERLRDEVSKWQTEVRHLEEQNRLIQNKLNDARIRHSEEVTERLRDEVSKWQTEVRHLEEQNRLIQNKLNEAEQELKRLRAENNRLETRHFHEMRECKQTINALQQSLEAAQLAAISKPPDGGNLLNLSSNGSSDREFGAPFVSHLGPPPLPMIRPLWGDDEPAEVFSAGESSVMSGGLRGTTSPDDLSGVGMKKGTRSRRSYREPRDTSPDLGGQYTSRPKKESRRRSRSHGRHPYSSGGSYMPQVGGMPPAFPDLFNGPPLSKRNSKSGNLYYSSGGSNGGLSPPPEMALLSGVPPPGMTIKKPTATSRPKSVTEQMARHQN</sequence>
<feature type="coiled-coil region" evidence="1">
    <location>
        <begin position="1921"/>
        <end position="1978"/>
    </location>
</feature>
<feature type="compositionally biased region" description="Low complexity" evidence="2">
    <location>
        <begin position="230"/>
        <end position="241"/>
    </location>
</feature>
<keyword evidence="3" id="KW-1133">Transmembrane helix</keyword>
<evidence type="ECO:0000256" key="1">
    <source>
        <dbReference type="SAM" id="Coils"/>
    </source>
</evidence>
<keyword evidence="3" id="KW-0472">Membrane</keyword>
<feature type="compositionally biased region" description="Polar residues" evidence="2">
    <location>
        <begin position="2311"/>
        <end position="2328"/>
    </location>
</feature>
<feature type="region of interest" description="Disordered" evidence="2">
    <location>
        <begin position="840"/>
        <end position="860"/>
    </location>
</feature>
<feature type="region of interest" description="Disordered" evidence="2">
    <location>
        <begin position="1860"/>
        <end position="1918"/>
    </location>
</feature>
<dbReference type="Proteomes" id="UP000036681">
    <property type="component" value="Unplaced"/>
</dbReference>
<feature type="compositionally biased region" description="Pro residues" evidence="2">
    <location>
        <begin position="299"/>
        <end position="334"/>
    </location>
</feature>
<evidence type="ECO:0000313" key="4">
    <source>
        <dbReference type="Proteomes" id="UP000036681"/>
    </source>
</evidence>
<feature type="region of interest" description="Disordered" evidence="2">
    <location>
        <begin position="2175"/>
        <end position="2328"/>
    </location>
</feature>
<feature type="region of interest" description="Disordered" evidence="2">
    <location>
        <begin position="1397"/>
        <end position="1427"/>
    </location>
</feature>
<protein>
    <submittedName>
        <fullName evidence="5">Vegetative cell wall protein gp1</fullName>
    </submittedName>
</protein>
<keyword evidence="1" id="KW-0175">Coiled coil</keyword>
<feature type="region of interest" description="Disordered" evidence="2">
    <location>
        <begin position="894"/>
        <end position="948"/>
    </location>
</feature>
<feature type="region of interest" description="Disordered" evidence="2">
    <location>
        <begin position="1132"/>
        <end position="1162"/>
    </location>
</feature>
<feature type="region of interest" description="Disordered" evidence="2">
    <location>
        <begin position="1278"/>
        <end position="1304"/>
    </location>
</feature>
<accession>A0A0M3I016</accession>
<keyword evidence="3" id="KW-0812">Transmembrane</keyword>
<feature type="compositionally biased region" description="Pro residues" evidence="2">
    <location>
        <begin position="197"/>
        <end position="208"/>
    </location>
</feature>
<dbReference type="WBParaSite" id="ALUE_0000938801-mRNA-1">
    <property type="protein sequence ID" value="ALUE_0000938801-mRNA-1"/>
    <property type="gene ID" value="ALUE_0000938801"/>
</dbReference>
<evidence type="ECO:0000256" key="2">
    <source>
        <dbReference type="SAM" id="MobiDB-lite"/>
    </source>
</evidence>
<evidence type="ECO:0000256" key="3">
    <source>
        <dbReference type="SAM" id="Phobius"/>
    </source>
</evidence>